<comment type="caution">
    <text evidence="1">The sequence shown here is derived from an EMBL/GenBank/DDBJ whole genome shotgun (WGS) entry which is preliminary data.</text>
</comment>
<keyword evidence="2" id="KW-1185">Reference proteome</keyword>
<sequence>MKPLLELVPLEVVDTIIDMVANEDEENHSNVKACSLTCQTFLPRCRKHIFFWIHIVDAGGKLDKFVKLIEYSPWIARHIRVLILSVEVVSLSQTSLSAFDHITNLHALGVYLTVNAFQKPSWMEIQPNVRSALLRLMHLPTISCLCFGNVDGILPSDLIPCTNLDLLLMDDAGFKEDCELTKAIKSNRLHLTASSAQNMVNILRKGHTSGKPIFDFRELRDLSFGLDPASECYQYHQLVKDTYRLETIHLCMTYMSTATNFASLLVTSLGSLRFLNIHISTFGLDTMSLLCGELQNIAASNFIELLSLNLLIDVTIGNRIQEIQWDLLDKVLLAPEQWLSLQRFDLWVYIDHSELHPVDDEKFDETVAKIRDAQLSGLLSIQLLFYTRRYRTLRLPRHMIDKYSQSAISY</sequence>
<dbReference type="InParanoid" id="A0A409XF34"/>
<evidence type="ECO:0000313" key="2">
    <source>
        <dbReference type="Proteomes" id="UP000283269"/>
    </source>
</evidence>
<dbReference type="OrthoDB" id="2745898at2759"/>
<evidence type="ECO:0000313" key="1">
    <source>
        <dbReference type="EMBL" id="PPQ89351.1"/>
    </source>
</evidence>
<gene>
    <name evidence="1" type="ORF">CVT25_003188</name>
</gene>
<evidence type="ECO:0008006" key="3">
    <source>
        <dbReference type="Google" id="ProtNLM"/>
    </source>
</evidence>
<dbReference type="AlphaFoldDB" id="A0A409XF34"/>
<name>A0A409XF34_PSICY</name>
<proteinExistence type="predicted"/>
<protein>
    <recommendedName>
        <fullName evidence="3">F-box domain-containing protein</fullName>
    </recommendedName>
</protein>
<accession>A0A409XF34</accession>
<organism evidence="1 2">
    <name type="scientific">Psilocybe cyanescens</name>
    <dbReference type="NCBI Taxonomy" id="93625"/>
    <lineage>
        <taxon>Eukaryota</taxon>
        <taxon>Fungi</taxon>
        <taxon>Dikarya</taxon>
        <taxon>Basidiomycota</taxon>
        <taxon>Agaricomycotina</taxon>
        <taxon>Agaricomycetes</taxon>
        <taxon>Agaricomycetidae</taxon>
        <taxon>Agaricales</taxon>
        <taxon>Agaricineae</taxon>
        <taxon>Strophariaceae</taxon>
        <taxon>Psilocybe</taxon>
    </lineage>
</organism>
<dbReference type="EMBL" id="NHYD01001903">
    <property type="protein sequence ID" value="PPQ89351.1"/>
    <property type="molecule type" value="Genomic_DNA"/>
</dbReference>
<reference evidence="1 2" key="1">
    <citation type="journal article" date="2018" name="Evol. Lett.">
        <title>Horizontal gene cluster transfer increased hallucinogenic mushroom diversity.</title>
        <authorList>
            <person name="Reynolds H.T."/>
            <person name="Vijayakumar V."/>
            <person name="Gluck-Thaler E."/>
            <person name="Korotkin H.B."/>
            <person name="Matheny P.B."/>
            <person name="Slot J.C."/>
        </authorList>
    </citation>
    <scope>NUCLEOTIDE SEQUENCE [LARGE SCALE GENOMIC DNA]</scope>
    <source>
        <strain evidence="1 2">2631</strain>
    </source>
</reference>
<dbReference type="Proteomes" id="UP000283269">
    <property type="component" value="Unassembled WGS sequence"/>
</dbReference>